<dbReference type="Proteomes" id="UP000252132">
    <property type="component" value="Unassembled WGS sequence"/>
</dbReference>
<accession>A0A368E1C7</accession>
<evidence type="ECO:0000313" key="1">
    <source>
        <dbReference type="EMBL" id="RCL77908.1"/>
    </source>
</evidence>
<dbReference type="AlphaFoldDB" id="A0A368E1C7"/>
<dbReference type="EMBL" id="QOQF01000004">
    <property type="protein sequence ID" value="RCL77908.1"/>
    <property type="molecule type" value="Genomic_DNA"/>
</dbReference>
<protein>
    <submittedName>
        <fullName evidence="1">DUF934 domain-containing protein</fullName>
    </submittedName>
</protein>
<dbReference type="Pfam" id="PF06073">
    <property type="entry name" value="DUF934"/>
    <property type="match status" value="1"/>
</dbReference>
<gene>
    <name evidence="1" type="ORF">DBW69_01860</name>
</gene>
<comment type="caution">
    <text evidence="1">The sequence shown here is derived from an EMBL/GenBank/DDBJ whole genome shotgun (WGS) entry which is preliminary data.</text>
</comment>
<evidence type="ECO:0000313" key="2">
    <source>
        <dbReference type="Proteomes" id="UP000252132"/>
    </source>
</evidence>
<organism evidence="1 2">
    <name type="scientific">PS1 clade bacterium</name>
    <dbReference type="NCBI Taxonomy" id="2175152"/>
    <lineage>
        <taxon>Bacteria</taxon>
        <taxon>Pseudomonadati</taxon>
        <taxon>Pseudomonadota</taxon>
        <taxon>Alphaproteobacteria</taxon>
        <taxon>PS1 clade</taxon>
    </lineage>
</organism>
<reference evidence="1 2" key="1">
    <citation type="journal article" date="2018" name="Microbiome">
        <title>Fine metagenomic profile of the Mediterranean stratified and mixed water columns revealed by assembly and recruitment.</title>
        <authorList>
            <person name="Haro-Moreno J.M."/>
            <person name="Lopez-Perez M."/>
            <person name="De La Torre J.R."/>
            <person name="Picazo A."/>
            <person name="Camacho A."/>
            <person name="Rodriguez-Valera F."/>
        </authorList>
    </citation>
    <scope>NUCLEOTIDE SEQUENCE [LARGE SCALE GENOMIC DNA]</scope>
    <source>
        <strain evidence="1">MED-G55</strain>
    </source>
</reference>
<dbReference type="PIRSF" id="PIRSF030820">
    <property type="entry name" value="UCP030820"/>
    <property type="match status" value="1"/>
</dbReference>
<dbReference type="InterPro" id="IPR008318">
    <property type="entry name" value="UCP030820"/>
</dbReference>
<proteinExistence type="predicted"/>
<name>A0A368E1C7_9PROT</name>
<sequence length="174" mass="19560">MPTKTHLIANAAVVDDTWVFIDDETPLGDTPAIISLDRLKAEADTLRSRNAKLGVVIRTNTQGKTKLGEDVRELSPYLDMLTTIAIDFPVYRNGRGYSDARILREELGFKGELRAIGEVLFDQWSFMARCGFNTFEIDSSIPVKAFNEALNELSEAYQPAVDNQRGVLWRRHGL</sequence>